<dbReference type="EMBL" id="CP041186">
    <property type="protein sequence ID" value="QDG52118.1"/>
    <property type="molecule type" value="Genomic_DNA"/>
</dbReference>
<keyword evidence="7" id="KW-1185">Reference proteome</keyword>
<dbReference type="InterPro" id="IPR046839">
    <property type="entry name" value="ABC_toxin_N"/>
</dbReference>
<evidence type="ECO:0008006" key="8">
    <source>
        <dbReference type="Google" id="ProtNLM"/>
    </source>
</evidence>
<dbReference type="RefSeq" id="WP_141198595.1">
    <property type="nucleotide sequence ID" value="NZ_CP041186.1"/>
</dbReference>
<evidence type="ECO:0000313" key="7">
    <source>
        <dbReference type="Proteomes" id="UP000315995"/>
    </source>
</evidence>
<dbReference type="Pfam" id="PF20220">
    <property type="entry name" value="ABC_toxin_N"/>
    <property type="match status" value="1"/>
</dbReference>
<dbReference type="InterPro" id="IPR040840">
    <property type="entry name" value="TcA_TcB_BD"/>
</dbReference>
<dbReference type="OrthoDB" id="9781691at2"/>
<gene>
    <name evidence="6" type="ORF">FIV42_15610</name>
</gene>
<feature type="region of interest" description="Disordered" evidence="2">
    <location>
        <begin position="792"/>
        <end position="813"/>
    </location>
</feature>
<reference evidence="6 7" key="1">
    <citation type="submission" date="2019-06" db="EMBL/GenBank/DDBJ databases">
        <title>Persicimonas caeni gen. nov., sp. nov., a predatory bacterium isolated from solar saltern.</title>
        <authorList>
            <person name="Wang S."/>
        </authorList>
    </citation>
    <scope>NUCLEOTIDE SEQUENCE [LARGE SCALE GENOMIC DNA]</scope>
    <source>
        <strain evidence="6 7">YN101</strain>
    </source>
</reference>
<evidence type="ECO:0000313" key="6">
    <source>
        <dbReference type="EMBL" id="QDG52118.1"/>
    </source>
</evidence>
<sequence length="2667" mass="296581">MNRNDLLKLDALAHLTPRELAERDPRLAKHVDRKLTERATKTLARRFEGAGAPVRRVAANLRVRPDDLRSGRPLGAVMRGLADRLRRRRGDGDGAETTAEVDLDAVLDTTDDERPLDELVGMDTPIAMHPEFRPQLEAAKLFKFADAFALDDAAVEPLIDAEVRLNQLDASRLEGLVAGQALDERTAKQVADAANAYRVLDENPDLVAAAKERLRTEQLDATKLVELDADGFTKIIRMGELEPPVGMDVEGWAEGLHRKTLNLFPTAGLAATLERAESDRDFAKFLKLNRNTELLTLDLASAEVVESIEFGGVDADTRTRWLDTAKSYQRVWAMTDDVLDTHKIVDAGYVSAVQVAGAKVERIAQDTGLKAEAVQRYWDKSRKIATTVTGYTGTIIDLLHGGFNDTAVSNISTEVDSYLAEIPGFDDLFGALAFCDCKDCHSILGPAAYFVDLMTFIDEQISQEHFTGALADHVLALKSRRPDLWTLELTCENTHELVPYLEIINEILENAVASDRGFDGDFADRPAVFEEVYAEALLGTPGQPRDSFEQPFHLPVEQLKIYLAHFERTLADAAHAVGAPMARASLGLSPDAYDVLVTPEDDLAALERWYGLDFDLDGDTISAFDAQDLVAATGLTRNELGRAVNSWYVSEAGSVAITIRGEKRSNESIQNDIERIRGLKPSSLDRLHRFTRLWRALGWTIEEVDLALERLDDEGLADDISTDACNALAAMLELRNTLDLDVDQTLALFSSMPRRAADEEGTPLFDRVFNTNFFVRTAGEWPEAGLSYLHPSLRPSSDDDVDDDADPNTGRLTAGLRTDEMSLGVLVRGLAVPLGVTPNADDVAARRFALDATNLGLLHRHALLTRCLGVSAEQLFALCALAPNLSQGWVAGLDDLLNLVSFWSWWEESGWTLDALTSLIAPDAEDDPREVLWADALFDEATVAFMENHPELFADADWGAPDVKTLMQFETFADHLAALDAQRREALLDALAAYDESTGFDEAARSLLAERFDTELDLIQSLHDHVALGADPIAALGRLEAALALCERLGVSGNALAAMASTNYEVLSGAAAALAGAMHTRYDQKDWDDTVQPLEDKLLARKRDALVDYLVHTGAPQFDEVDDLYHYYLLDVELGGCARTSRLVAATSSLQLYVQRCRLNLERSPAGAAQPVEVSPETVTDEEWAWRKNYRVWEANRKVFLYPENYAEPELRDNKSPLFEELEEELLAQEINADTVRDAYARYLKGFEEVSKLKIAGAWHEKAADGDVLHLFGATSADPPVYYYRRVENIEASVSDDAHAVHWSPWRKIDVQIPTRKVSPVVYRGRLHVFWVKYVTKTQTTVSDGDARFTGYRHTMSLEYTVRKLDGTWTSPQSVKLNQKPFGGYGPGVISDPVISDTSFRSPFYDDENHSEPREGYTLDGFAWERVYPWTPNDDLLLRGADFQMISGIDTYELDLRPPFLDDGGLGVPFVNPLAGLIALAFGADLSSRLVWSERAGGSRRLHMGEVELPLFEPNTLATLVVEKERLDQYTKNPAESAGPQWDDGLTDLLDGIFSGPEIARINGSVELTPVMGSASDVIIDRDGELFLLQEGARDDAKYHLRRLGTSVAEDMARVLFNDGVDALLDIDTQLDLGEHELPFRIESDHVVDATHAGELDYTGPMGLYLREVFFHIPFLIANHLNSQNQFEEAQAWYHHIFDPTASDKVGGLSGLDEQERERRERNRVWRYREFREIGLDSLRTQLTDEGAIGLYERDPFNPHAIARLRLSAYQKTILMKYVDNLLDWGDSHFGRFTMESLNEATLLYVTAQELLGKRPPVLGDCGELEDASRRTFDEIAPNLTGDFLAELETWTVNKYRRRLRTFDQRFAMVDVTATRRATEKAYTKYVDATVDEDVFDDKRALKADFVDTIALRKKSAHKADTAKAPTRDIQFRPRGKTQTNKSSQTASFGWSVTRQVNPVFCVPKNKKLLGYWDRVEDRLYKLRNCMTIDGVKKLPALFAPPIDPAMLVAARAAGLSLQDALDAVAGELPAYRFRYLVAKARQYVGGVQSFGAALMQAIEKRDAEELARIRRTHQKNVLDLTEALKEQEIEAADKNLATLQKRIDAATYRKEHYEALIDEGRLDSEVVQHSAKMTSAVLRGTTGVLETVGAIAYLVPQFGSPFAMKYGGKEAADSGTTWAEVTRAAAGVTDAIGAGAGLIASNTRREQGWEHQKELAQKELDTLGAQVESATLRKQIAQAGLELHRTTQEQLDEVIDFYEEKFSNLGLYTWLSSRLQALYREAYNTALSFVRMAEAAYHFERDDTTVFVDGAAWDASHAGLLAGEELMLALDKMEQRFIETDYRSLELNQSFSLAQIDPKALLGLKQDGRCEFHVPEFFFDLYYPGHYKRRIKAVRLSIPCITGPYTNVSARLELVSSQMRTHASLEADALVDVPATRTTSVATSTAQGDAGVFELNFRDERYMPFEGAGAVSTWRLELPRNFRPFDYNTINDVILNISYTAEDDGVLREEVEGQNAQAESALLDFMADNGLTRVISMRQEYSSAFHRLTHADAGTAVDFDISSKHFPLFLQGRDLQPTKVRLVVVPTPDADPTSLALRLDGNEASGFVADSALGELPTAETALAMPLKDTHTLELAAPGALARTSNAARIDPDLVEDVLLVIDYGL</sequence>
<feature type="domain" description="ABC toxin N-terminal" evidence="5">
    <location>
        <begin position="1096"/>
        <end position="1223"/>
    </location>
</feature>
<feature type="domain" description="Tc toxin complex TcA C-terminal TcB-binding" evidence="3">
    <location>
        <begin position="2227"/>
        <end position="2502"/>
    </location>
</feature>
<evidence type="ECO:0000256" key="2">
    <source>
        <dbReference type="SAM" id="MobiDB-lite"/>
    </source>
</evidence>
<proteinExistence type="predicted"/>
<keyword evidence="1" id="KW-0175">Coiled coil</keyword>
<name>A0A4Y6PUY5_PERCE</name>
<dbReference type="Proteomes" id="UP000315995">
    <property type="component" value="Chromosome"/>
</dbReference>
<evidence type="ECO:0000259" key="3">
    <source>
        <dbReference type="Pfam" id="PF18276"/>
    </source>
</evidence>
<feature type="coiled-coil region" evidence="1">
    <location>
        <begin position="2071"/>
        <end position="2110"/>
    </location>
</feature>
<dbReference type="Pfam" id="PF18413">
    <property type="entry name" value="Neuraminidase"/>
    <property type="match status" value="1"/>
</dbReference>
<feature type="compositionally biased region" description="Basic and acidic residues" evidence="2">
    <location>
        <begin position="1918"/>
        <end position="1932"/>
    </location>
</feature>
<accession>A0A5B8YC68</accession>
<evidence type="ECO:0000256" key="1">
    <source>
        <dbReference type="SAM" id="Coils"/>
    </source>
</evidence>
<feature type="domain" description="Neuraminidase-like" evidence="4">
    <location>
        <begin position="1253"/>
        <end position="1376"/>
    </location>
</feature>
<protein>
    <recommendedName>
        <fullName evidence="8">Toxin</fullName>
    </recommendedName>
</protein>
<organism evidence="6 7">
    <name type="scientific">Persicimonas caeni</name>
    <dbReference type="NCBI Taxonomy" id="2292766"/>
    <lineage>
        <taxon>Bacteria</taxon>
        <taxon>Deltaproteobacteria</taxon>
        <taxon>Bradymonadales</taxon>
        <taxon>Bradymonadaceae</taxon>
        <taxon>Persicimonas</taxon>
    </lineage>
</organism>
<accession>A0A4Y6PUY5</accession>
<dbReference type="Pfam" id="PF18276">
    <property type="entry name" value="TcA_TcB_BD"/>
    <property type="match status" value="1"/>
</dbReference>
<dbReference type="InterPro" id="IPR041079">
    <property type="entry name" value="Neuraminidase-like"/>
</dbReference>
<evidence type="ECO:0000259" key="5">
    <source>
        <dbReference type="Pfam" id="PF20220"/>
    </source>
</evidence>
<feature type="region of interest" description="Disordered" evidence="2">
    <location>
        <begin position="1918"/>
        <end position="1945"/>
    </location>
</feature>
<evidence type="ECO:0000259" key="4">
    <source>
        <dbReference type="Pfam" id="PF18413"/>
    </source>
</evidence>